<name>A0A445MM62_ENSVE</name>
<evidence type="ECO:0000313" key="1">
    <source>
        <dbReference type="EMBL" id="RZR75319.1"/>
    </source>
</evidence>
<dbReference type="EMBL" id="KV876696">
    <property type="protein sequence ID" value="RZR75319.1"/>
    <property type="molecule type" value="Genomic_DNA"/>
</dbReference>
<gene>
    <name evidence="1" type="ORF">BHM03_00054607</name>
</gene>
<sequence>MPKVGIGRPSYIAQVSAARGVTTAPRKSRKFSSRLRRCNLPRLLGSIGTKRGWGIELVQRPKSIRELCRASLRDKGEGYHALKMTNMPEVDPDTPLQPRWSGLKHSTQIWQDGTSVVEFKMGILNPNLAFQLYASPSEVLIDRVTKSLVWVSV</sequence>
<reference evidence="1" key="1">
    <citation type="journal article" date="2018" name="Data Brief">
        <title>Genome sequence data from 17 accessions of Ensete ventricosum, a staple food crop for millions in Ethiopia.</title>
        <authorList>
            <person name="Yemataw Z."/>
            <person name="Muzemil S."/>
            <person name="Ambachew D."/>
            <person name="Tripathi L."/>
            <person name="Tesfaye K."/>
            <person name="Chala A."/>
            <person name="Farbos A."/>
            <person name="O'Neill P."/>
            <person name="Moore K."/>
            <person name="Grant M."/>
            <person name="Studholme D.J."/>
        </authorList>
    </citation>
    <scope>NUCLEOTIDE SEQUENCE [LARGE SCALE GENOMIC DNA]</scope>
    <source>
        <tissue evidence="1">Leaf</tissue>
    </source>
</reference>
<protein>
    <submittedName>
        <fullName evidence="1">Uncharacterized protein</fullName>
    </submittedName>
</protein>
<dbReference type="AlphaFoldDB" id="A0A445MM62"/>
<organism evidence="1">
    <name type="scientific">Ensete ventricosum</name>
    <name type="common">Abyssinian banana</name>
    <name type="synonym">Musa ensete</name>
    <dbReference type="NCBI Taxonomy" id="4639"/>
    <lineage>
        <taxon>Eukaryota</taxon>
        <taxon>Viridiplantae</taxon>
        <taxon>Streptophyta</taxon>
        <taxon>Embryophyta</taxon>
        <taxon>Tracheophyta</taxon>
        <taxon>Spermatophyta</taxon>
        <taxon>Magnoliopsida</taxon>
        <taxon>Liliopsida</taxon>
        <taxon>Zingiberales</taxon>
        <taxon>Musaceae</taxon>
        <taxon>Ensete</taxon>
    </lineage>
</organism>
<dbReference type="Proteomes" id="UP000290560">
    <property type="component" value="Unassembled WGS sequence"/>
</dbReference>
<proteinExistence type="predicted"/>
<accession>A0A445MM62</accession>